<feature type="region of interest" description="Disordered" evidence="1">
    <location>
        <begin position="2801"/>
        <end position="2855"/>
    </location>
</feature>
<dbReference type="GeneID" id="93127521"/>
<dbReference type="InterPro" id="IPR012334">
    <property type="entry name" value="Pectin_lyas_fold"/>
</dbReference>
<feature type="domain" description="Filamentous haemagglutinin FhaB/tRNA nuclease CdiA-like TPS" evidence="3">
    <location>
        <begin position="88"/>
        <end position="209"/>
    </location>
</feature>
<dbReference type="CDD" id="cd20731">
    <property type="entry name" value="PoNe_FilH_TF-like"/>
    <property type="match status" value="1"/>
</dbReference>
<sequence>MNKNQYRLVYSRARGMLVAVEETASRTGKTNTGETRRAVKRGNGHPPAMFALRVAAFGALVAAGMSPMWANAQIVGAGPHAPAVVQTPNGLPQVNINKPSAAGVSLNTYNQFDVQKNGAILNNASTIVNTQQAGYINGNSNLSAGQAARIIVNQVDSTAASQIKGYVEIAGSRAEIVLANPAGIVVDGGGFINTSRAVLTTGVPQFGADGSLTGFNVNRGLVTVQGAGLDASTVDQTDIIARAVQANAAIYAKNLNVIAGSSRVDHDTLAATPIQGDGAAPAVAIDVAQLGGMYANRVFLVGNAAGVGVANAGTIAAQAGDLTLQSDGRLVLTGKTTASGNVAMSAAGGIQNSGTTYAQQSLSAGTGADLTNSGTLAAQQNTAVNAGSVDSTGTLGAGVNNDGSVAHGGDLSVTTSGRLSAVGQNVAGGSASLTGAAVNLAGGQTAANGNLSLNAVAGDVNLANATTSAQGTVSANASGTVVNDRGTLSSGGNMTLTGGNLSNQGGKVSSQGSLSVNVAGQLANQAGEIVSQSTIDMHGGAVANNQGTIQSAGRAALDGNTIDNTAGRITSLNGDGLTVSATGQLTNAAGTTAGGAQGGVIGGNGDVIVQGGTVVNRGAITSNTNLRVAAQAVDNGSGTLQAAQNVAVDAGARLTNNGGSIVGRTATVGATMLDNSAGTVQADQVSFNATTLVNHGGSITQSGTGAMAVNVSGTLDNSNGGTLQTNSTDLTLGAAAVVNDGGTIAHAGNGTLTIDNGTGRVSNVGGTITGNGRVAVRTGTLSNATGVIGSQTGLTATVGSALDNTGGKLLSNADLDIAGGTLKNDGGRISANTNASIENRSMTNSGGSIAASTLSVSASELLDNSRGTLEANQLALTAPNLTNHNGTITQYGASAMNVDVSDTIDNSAGGVIQTRSTDLTLSPAKLINDGGTITHVGTGTLTLGNGANAVSNAGGKIVGNGRIDARSATFDNTAGSITAQNGLTAEVSGTLNNASGKLLSSTDLGVTAGMLVNDAGQIGASANATIQTATMTNKQGSIVAPNLVVKASNLLDNSQGRLEANQLALTAANLTNHSGSITQYGTSAMAVDVSGTLDNSSAGVIQTNSTDLTLKPGALNNAGGTITHAGTGTLTIAPGNGANALNNASGTIVTKGQAAVSAGSWNNANGILAAQRGVNATIGGDVNNTQGLLRSTASLSLTAGGAISNRGGHMQAGQSTAGDASTLDLRAASLDNTDGAIVDLGAGRMNVQGGAWIANSHAGNVSGMGAITGNGDVTIGAASISNTQGGQLSGGSLHVSANAIDNSGGAIGNVANTSGDVNVATGGAITNTNGRVSSTRNLTMSAATLLGGGAYGAARDVNVNLQGDYVSTSDTQFNVGHDLTFTLPGTFTNYANLQSVNNLSVNAGNVVNVGALTAGGLLRTQSANLFNTGALVGASASLNATDTISNVGPTALIGGSDANGTLEVLARDIENRDDTSSADTMATTAIFGMGKVVLAGGKDAGGNYTNAALVNNASALVQSGGDMELHADRVTNTRRQMQTSGATTSVDPAVLEQLGISMSGCVAYYMDACSGQNVHWINLSRDPNYPDYDPAPIIAKLQAQPGGVFTVPPNGGQWNSGYQYTTYTGTAVANTITALSAVGQIVSGGNINATTVGNLQNYWSHITAVGNVDMPQHYDGDGWAASGQQAPAVTVTYSGYYHYNNYDNTEHNWTLPFGDMPFVGGRPGGYTQAAPADVKKYAIAGYDSTLGSNGTISGTGVSINNTAGNASLPSLGLLPGQEVPGLTFGSLSGNAAVSKTSGGMMTGQVSGAGAKGATVTGKPVQPVSPIIASATAQNVLNNLAIPQGGLYRPNPSPNASYVIETNPAFTNQKNFLSSDYFFNQIGVDLTHIPKRLGDGFYEQQLVRNEVTALTGKAVLGPYTDLQTMYQSLMGAGADLAKSLDLPVGASLSADQVSKLTGNVIMMETRVVDGQSVLVPVVYLAQANQQNVNGPLITATDIDLKDAQNFTNGGTVKADNTLSIQGKQIDNAFGALQSGGLMSLTTDGQVDLTSAKVKAGSLNLNAGGDLILNTATNTSTEVSRDGATSAKTTLGPTAQLDVVGDASITTGGNFQQNAGSLTVGGNLGANVGGDWTLGTQQVGEHKIVQRANGVSNTDLNSVVGSSVKVGGQSSIGVGGDLTAKGAQIDLGQGGTIAAKGNITLGAASATSTVNSNSSGSDGHGSYAETLHASDQMLTGTTLKGGDTVTLASSKDLTISGSTISLEKGNANLLANGDVNVGAATEAREYSSHETHSHSNVVSGAQIASGIDQTASYRQGSTVSADGVSIVSNRDINVTGSNIVGTNDVTLQAKRDVNIQTAQDAVQSSSYYEKKESGLLTNGGLSVTVGSRSTAQQDQASSVTNRGSVIGSSQGNVTIQAGKDATITGSTVVAAQDVGITAQNVTVNAAYDTYNDAQSQQFSQSGLSVGLGGGLVGLGQSMASAVRQGQQSGDSRLAAVQAVAAAEQAYQNRGAIKDAANALSNGNVSEAAKGIQVQLSIGSNHSSSNSTISVSDAKGSSIIGNGNVAIVATGTPDANGNTQAGTGNIAMTGASVLGKNVTLDANNAITLQSAQSTERNTSSNSSSGWNAGVAIGVGKNTGISVFANGSNSHGQGNGDSATQTNTTVAAGNTLTMKSGGDTTLSGAKVSGDKVKADIGGDLTMTSLQDTSNYSSNQHNTGVSGSFTFGYGGGVDASIGHTSIDADYASVNQQTGIVAGKEGFDVNVAGHTQLNGAQIASAAPADSNTLTTGSLGFTDIQNKMSYSGSSEGFSTSGGPSFAQTGDSASGVTHAAVSPAKIVVKSDEQNGTDSTSGLSRDTANANQTVENTFNLQKVQNNMAFAQAFGKVATFAVAEAATQLENSSPQMKALFGEGGAGRDALHAAVAAIGAALSGGNIGGAVAGSLAGDVLQSLAQPIIDQMVSQLPLSAQAAARNALNEIVATAGGAAAGALAGGGSSGALAGAGSAINNELYNRQLHVEEVRIVEQLAKEKAQAVCRGDSSCVAKATIYWTDMLERAAKGMVDDTANKENMAYLQTLIQTANNPTSEGAMGGLSSYLANLQTAQDMLSQYMGKPILVRGSPIVSDGSAQTYFSATPTQRSDRYLNSGLGSLPDSIVPGASQRDQNRLDSFATQNGSVKPDYTIEETVIGGILANKITSTVARVGESIDIWLAGPVNPTGKGFISTGKVTMESMPVKLNTAEQGVLSQLDQLPSKDLQGQAREYVSNNYFVRNGFTPLDGKCGANCFDGVYVKGDTVYINEVKPLNGPGSISLNPENPATGLPTQQTDEWVRNSFQTLKKSKDPDLVKTGSIIEKAFEEGKLVKLVSGVDSNGMVIVKIPRGSK</sequence>
<feature type="compositionally biased region" description="Polar residues" evidence="1">
    <location>
        <begin position="2841"/>
        <end position="2855"/>
    </location>
</feature>
<protein>
    <submittedName>
        <fullName evidence="4">Contact-dependent inhibition toxin BcpA</fullName>
    </submittedName>
</protein>
<keyword evidence="5" id="KW-1185">Reference proteome</keyword>
<evidence type="ECO:0000259" key="3">
    <source>
        <dbReference type="SMART" id="SM00912"/>
    </source>
</evidence>
<accession>A0A892I780</accession>
<dbReference type="RefSeq" id="WP_006764606.1">
    <property type="nucleotide sequence ID" value="NZ_CABVPR010000040.1"/>
</dbReference>
<dbReference type="Proteomes" id="UP000625568">
    <property type="component" value="Chromosome 1"/>
</dbReference>
<feature type="compositionally biased region" description="Low complexity" evidence="1">
    <location>
        <begin position="2801"/>
        <end position="2813"/>
    </location>
</feature>
<dbReference type="NCBIfam" id="TIGR01731">
    <property type="entry name" value="fil_hemag_20aa"/>
    <property type="match status" value="22"/>
</dbReference>
<keyword evidence="2" id="KW-1133">Transmembrane helix</keyword>
<dbReference type="Pfam" id="PF05860">
    <property type="entry name" value="TPS"/>
    <property type="match status" value="1"/>
</dbReference>
<gene>
    <name evidence="4" type="primary">bcpA</name>
    <name evidence="4" type="synonym">cdiA</name>
    <name evidence="4" type="ORF">I6K02_12770</name>
</gene>
<dbReference type="Gene3D" id="2.160.20.10">
    <property type="entry name" value="Single-stranded right-handed beta-helix, Pectin lyase-like"/>
    <property type="match status" value="1"/>
</dbReference>
<dbReference type="GO" id="GO:0003824">
    <property type="term" value="F:catalytic activity"/>
    <property type="evidence" value="ECO:0007669"/>
    <property type="project" value="UniProtKB-ARBA"/>
</dbReference>
<feature type="transmembrane region" description="Helical" evidence="2">
    <location>
        <begin position="50"/>
        <end position="70"/>
    </location>
</feature>
<dbReference type="InterPro" id="IPR024973">
    <property type="entry name" value="ESPR"/>
</dbReference>
<evidence type="ECO:0000256" key="1">
    <source>
        <dbReference type="SAM" id="MobiDB-lite"/>
    </source>
</evidence>
<reference evidence="4 5" key="1">
    <citation type="submission" date="2021-02" db="EMBL/GenBank/DDBJ databases">
        <title>FDA dAtabase for Regulatory Grade micrObial Sequences (FDA-ARGOS): Supporting development and validation of Infectious Disease Dx tests.</title>
        <authorList>
            <person name="Minogue T."/>
            <person name="Wolcott M."/>
            <person name="Wasieloski L."/>
            <person name="Aguilar W."/>
            <person name="Moore D."/>
            <person name="Jaissle J."/>
            <person name="Tallon L."/>
            <person name="Sadzewicz L."/>
            <person name="Zhao X."/>
            <person name="Boylan J."/>
            <person name="Ott S."/>
            <person name="Bowen H."/>
            <person name="Vavikolanu K."/>
            <person name="Mehta A."/>
            <person name="Aluvathingal J."/>
            <person name="Nadendla S."/>
            <person name="Yan Y."/>
            <person name="Sichtig H."/>
        </authorList>
    </citation>
    <scope>NUCLEOTIDE SEQUENCE [LARGE SCALE GENOMIC DNA]</scope>
    <source>
        <strain evidence="4 5">FDAARGOS_1272</strain>
    </source>
</reference>
<organism evidence="4 5">
    <name type="scientific">Burkholderia dolosa</name>
    <dbReference type="NCBI Taxonomy" id="152500"/>
    <lineage>
        <taxon>Bacteria</taxon>
        <taxon>Pseudomonadati</taxon>
        <taxon>Pseudomonadota</taxon>
        <taxon>Betaproteobacteria</taxon>
        <taxon>Burkholderiales</taxon>
        <taxon>Burkholderiaceae</taxon>
        <taxon>Burkholderia</taxon>
        <taxon>Burkholderia cepacia complex</taxon>
    </lineage>
</organism>
<dbReference type="InterPro" id="IPR011050">
    <property type="entry name" value="Pectin_lyase_fold/virulence"/>
</dbReference>
<feature type="compositionally biased region" description="Polar residues" evidence="1">
    <location>
        <begin position="2814"/>
        <end position="2823"/>
    </location>
</feature>
<evidence type="ECO:0000313" key="5">
    <source>
        <dbReference type="Proteomes" id="UP000625568"/>
    </source>
</evidence>
<evidence type="ECO:0000313" key="4">
    <source>
        <dbReference type="EMBL" id="QRO76770.1"/>
    </source>
</evidence>
<dbReference type="SMART" id="SM00912">
    <property type="entry name" value="Haemagg_act"/>
    <property type="match status" value="1"/>
</dbReference>
<feature type="region of interest" description="Disordered" evidence="1">
    <location>
        <begin position="23"/>
        <end position="42"/>
    </location>
</feature>
<dbReference type="InterPro" id="IPR025157">
    <property type="entry name" value="Hemagglutinin_rpt"/>
</dbReference>
<dbReference type="Pfam" id="PF13332">
    <property type="entry name" value="Fil_haemagg_2"/>
    <property type="match status" value="3"/>
</dbReference>
<keyword evidence="2" id="KW-0812">Transmembrane</keyword>
<dbReference type="InterPro" id="IPR008638">
    <property type="entry name" value="FhaB/CdiA-like_TPS"/>
</dbReference>
<name>A0A892I780_9BURK</name>
<evidence type="ECO:0000256" key="2">
    <source>
        <dbReference type="SAM" id="Phobius"/>
    </source>
</evidence>
<proteinExistence type="predicted"/>
<dbReference type="SUPFAM" id="SSF51126">
    <property type="entry name" value="Pectin lyase-like"/>
    <property type="match status" value="1"/>
</dbReference>
<keyword evidence="2" id="KW-0472">Membrane</keyword>
<dbReference type="Pfam" id="PF13018">
    <property type="entry name" value="ESPR"/>
    <property type="match status" value="1"/>
</dbReference>
<dbReference type="EMBL" id="CP069482">
    <property type="protein sequence ID" value="QRO76770.1"/>
    <property type="molecule type" value="Genomic_DNA"/>
</dbReference>
<dbReference type="InterPro" id="IPR010069">
    <property type="entry name" value="CdiA_FHA1_rpt"/>
</dbReference>
<dbReference type="NCBIfam" id="TIGR01901">
    <property type="entry name" value="adhes_NPXG"/>
    <property type="match status" value="1"/>
</dbReference>